<dbReference type="AlphaFoldDB" id="A0A2C5Z0R7"/>
<organism evidence="1 2">
    <name type="scientific">Ophiocordyceps australis</name>
    <dbReference type="NCBI Taxonomy" id="1399860"/>
    <lineage>
        <taxon>Eukaryota</taxon>
        <taxon>Fungi</taxon>
        <taxon>Dikarya</taxon>
        <taxon>Ascomycota</taxon>
        <taxon>Pezizomycotina</taxon>
        <taxon>Sordariomycetes</taxon>
        <taxon>Hypocreomycetidae</taxon>
        <taxon>Hypocreales</taxon>
        <taxon>Ophiocordycipitaceae</taxon>
        <taxon>Ophiocordyceps</taxon>
    </lineage>
</organism>
<sequence length="192" mass="21193">MLAASQSSRLKGYAPCIPSPLSPRRQDQDILALRQTRCNERPARKRVAISPPQRLLRCKAAAAWRQLSEMPHAPAPHQQQADAEPVMATVKPLAIATQCSRDDGYAVLPMIEDLLSELERGVASELQKTPGEHQLVLQARRVLLMPDVALTALRNFILTLASWCVLSAMGMQGLLYCIVAATRLPSLESKHR</sequence>
<accession>A0A2C5Z0R7</accession>
<reference evidence="1 2" key="1">
    <citation type="submission" date="2017-06" db="EMBL/GenBank/DDBJ databases">
        <title>Ant-infecting Ophiocordyceps genomes reveal a high diversity of potential behavioral manipulation genes and a possible major role for enterotoxins.</title>
        <authorList>
            <person name="De Bekker C."/>
            <person name="Evans H.C."/>
            <person name="Brachmann A."/>
            <person name="Hughes D.P."/>
        </authorList>
    </citation>
    <scope>NUCLEOTIDE SEQUENCE [LARGE SCALE GENOMIC DNA]</scope>
    <source>
        <strain evidence="1 2">1348a</strain>
    </source>
</reference>
<dbReference type="EMBL" id="NJEU01000374">
    <property type="protein sequence ID" value="PHH75405.1"/>
    <property type="molecule type" value="Genomic_DNA"/>
</dbReference>
<keyword evidence="2" id="KW-1185">Reference proteome</keyword>
<protein>
    <submittedName>
        <fullName evidence="1">Uncharacterized protein</fullName>
    </submittedName>
</protein>
<evidence type="ECO:0000313" key="2">
    <source>
        <dbReference type="Proteomes" id="UP000224854"/>
    </source>
</evidence>
<proteinExistence type="predicted"/>
<dbReference type="Proteomes" id="UP000224854">
    <property type="component" value="Unassembled WGS sequence"/>
</dbReference>
<evidence type="ECO:0000313" key="1">
    <source>
        <dbReference type="EMBL" id="PHH75405.1"/>
    </source>
</evidence>
<dbReference type="OrthoDB" id="5239396at2759"/>
<name>A0A2C5Z0R7_9HYPO</name>
<comment type="caution">
    <text evidence="1">The sequence shown here is derived from an EMBL/GenBank/DDBJ whole genome shotgun (WGS) entry which is preliminary data.</text>
</comment>
<gene>
    <name evidence="1" type="ORF">CDD82_4459</name>
</gene>